<dbReference type="InterPro" id="IPR000977">
    <property type="entry name" value="DNA_ligase_ATP-dep"/>
</dbReference>
<keyword evidence="6 27" id="KW-0436">Ligase</keyword>
<evidence type="ECO:0000256" key="19">
    <source>
        <dbReference type="ARBA" id="ARBA00022842"/>
    </source>
</evidence>
<reference evidence="36 37" key="2">
    <citation type="journal article" date="2010" name="Nucleic Acids Res.">
        <title>BeetleBase in 2010: revisions to provide comprehensive genomic information for Tribolium castaneum.</title>
        <authorList>
            <person name="Kim H.S."/>
            <person name="Murphy T."/>
            <person name="Xia J."/>
            <person name="Caragea D."/>
            <person name="Park Y."/>
            <person name="Beeman R.W."/>
            <person name="Lorenzen M.D."/>
            <person name="Butcher S."/>
            <person name="Manak J.R."/>
            <person name="Brown S.J."/>
        </authorList>
    </citation>
    <scope>GENOME REANNOTATION</scope>
    <source>
        <strain evidence="36 37">Georgia GA2</strain>
    </source>
</reference>
<evidence type="ECO:0000256" key="3">
    <source>
        <dbReference type="ARBA" id="ARBA00004613"/>
    </source>
</evidence>
<protein>
    <recommendedName>
        <fullName evidence="27">DNA ligase</fullName>
        <ecNumber evidence="29">3.4.21.-</ecNumber>
        <ecNumber evidence="27">6.5.1.1</ecNumber>
    </recommendedName>
</protein>
<dbReference type="EC" id="3.4.21.-" evidence="29"/>
<evidence type="ECO:0000256" key="29">
    <source>
        <dbReference type="RuleBase" id="RU363034"/>
    </source>
</evidence>
<dbReference type="FunFam" id="1.10.3260.10:FF:000002">
    <property type="entry name" value="DNA ligase"/>
    <property type="match status" value="1"/>
</dbReference>
<dbReference type="PROSITE" id="PS00333">
    <property type="entry name" value="DNA_LIGASE_A2"/>
    <property type="match status" value="1"/>
</dbReference>
<evidence type="ECO:0000256" key="12">
    <source>
        <dbReference type="ARBA" id="ARBA00022741"/>
    </source>
</evidence>
<evidence type="ECO:0000256" key="13">
    <source>
        <dbReference type="ARBA" id="ARBA00022763"/>
    </source>
</evidence>
<proteinExistence type="inferred from homology"/>
<dbReference type="SMART" id="SM00186">
    <property type="entry name" value="FBG"/>
    <property type="match status" value="1"/>
</dbReference>
<dbReference type="GO" id="GO:0051301">
    <property type="term" value="P:cell division"/>
    <property type="evidence" value="ECO:0007669"/>
    <property type="project" value="UniProtKB-KW"/>
</dbReference>
<evidence type="ECO:0000256" key="16">
    <source>
        <dbReference type="ARBA" id="ARBA00022825"/>
    </source>
</evidence>
<sequence>MSDELVEKPFLVEVAKQGRAVCKKCKQKCAQGELRIAKLVANPFGEGKMKNWHHVNCLFEVFLKQRPTTKRIDDPVEDIDGWVLLDDEQKSDILKRVEECNSFFETKHGVKPSPKKTPQEAKPSTSSKDSSGPVIQFDPSHKDNQFREFRRVVADISNVSSYLEKTSIVSKMFTKGSDGTGFKGDIVLWCRLLLPGFVKRIYNLQSKQLVKLFSKIFHCDQDAMLEHLEQGDVSETIQVFYERSKSFKPVKKSTLTLQQVDEFLQDLTNLTKEEEQTAHLKTFASKCTANDLKIVIRLIKHDLRMNAGAKHILDGVHPDAYQAFQSSRDIKAVIDRCLKDKGTKARIELMTPVLPMLAEACKSVEQAMKKCPNGMYSEIKYDGERVQVHKQGSEFKYFSRSLKPVLPHKVAHFKNYIPQAFPHGTDLILDSEILMIDTQTGKPLPFGTLGIHKKSEFKDASVCLFVFDCIYYNGDVLTDKPISFRKKILKENMTEIPNHIVFSEMEEIHDPNDLTQMIAKVLKLGLEGLVLKDITSVYEPGKRHWLKVKKDYLFGGAMADSADLIVLGAWYGTGKKGGIMSIFLMGCYDEANDRFCTVSKVSTGHDDKTLEKLQTELDMVKISSDPAKVPDWLHCTKTMVPDFVARDPKKQPVWEITGAEFTKHEVHTADGISIRFPRVTKIRDDKCWQSATSLKELKVLFAKSKEHTDVSLLLQGTAESSPKKQKTLESFVKKRGSEDPQSSNSKKVKKEPKTVKIINPLPDYFHNIKVVLEDKVREKQWDLIRYFIAYGGQICKHGESENATHMIHLNSMVPEIDQCNPDVKHVTVDWIKNCVVNEISKKTITMNWLLLVLLLFFEKCIALNIEGSTCFTNVVNKTLLRGKCMEIDDCAFAQKLLRQGKRPQNCGISRNSVFVCCPTSQNKITQRLKTKSEEKCAEYYDKRNIYPGIVGGEKAKPREFPHMTAIGFGTVLTNANWFCGGSLISEKFVLTAAHCISHPQHGVPKWVRVGDLNLKNTTEDAKPQDIEIEKIIKHPQYNSSAHYHDIALLKLKSVLKFGSYVKPACLNTETNLSKAQLQAIGWGKTEFYGDTSDDLLKVFLKEVQFRKCAQVYSSARKLPRGLDHHTQICAGDPVGRDTCAGDSGGPLHFLNKGTGHLLDHFVVVGITSFGKGCGVENSAGVYTRVSSYRPWIENRHKIMYVLLVSYFFIASCAQDDALKNTLKTLSDNLEKLEPQIISTATSLAKIDCNINNLQERAHVWDTFQLHVSAWNEQLAILDRKIDILNKGQEKLFELESKLGALTNIEYKIDETLSLLKSKTRDVHLGEKLEKMLSRQKVLIKIEGGNTKPKLIMKCKAPRLVEEFLKDISSKVDIIFDKVVEGDDYEAKPLRTPREVSQNRNIQEKLLEKVLDIENISLTILKRVEKNCGNSFDTFHRSFKSGCDELNNAYTSGVYVFGNLSENNYNRRFCEIREDVWTVIQRRNNFSSLQNFNLSWNDYKYGFGDLTKDFWFGNDFISKLTNEKSLILRIELEDFDGNHVWAEYSKFLVLPEENNYRVIIGKYRGNSSDSFSSHNGSFFSTFDRKNDEAPDCCPCAVSYGGGWWFNSCFESNLNGVYHRAGVDNGHFGGIIWEKWLGDYSLKKTLMMVKPVTSWP</sequence>
<keyword evidence="9" id="KW-0235">DNA replication</keyword>
<dbReference type="SMART" id="SM00680">
    <property type="entry name" value="CLIP"/>
    <property type="match status" value="1"/>
</dbReference>
<evidence type="ECO:0000256" key="21">
    <source>
        <dbReference type="ARBA" id="ARBA00023172"/>
    </source>
</evidence>
<dbReference type="Pfam" id="PF04675">
    <property type="entry name" value="DNA_ligase_A_N"/>
    <property type="match status" value="1"/>
</dbReference>
<dbReference type="GO" id="GO:0008270">
    <property type="term" value="F:zinc ion binding"/>
    <property type="evidence" value="ECO:0007669"/>
    <property type="project" value="UniProtKB-KW"/>
</dbReference>
<dbReference type="InterPro" id="IPR031916">
    <property type="entry name" value="LIG3_BRCT"/>
</dbReference>
<keyword evidence="17" id="KW-0862">Zinc</keyword>
<dbReference type="GO" id="GO:0071897">
    <property type="term" value="P:DNA biosynthetic process"/>
    <property type="evidence" value="ECO:0007669"/>
    <property type="project" value="InterPro"/>
</dbReference>
<dbReference type="Proteomes" id="UP000007266">
    <property type="component" value="Linkage group 2"/>
</dbReference>
<dbReference type="GO" id="GO:0005524">
    <property type="term" value="F:ATP binding"/>
    <property type="evidence" value="ECO:0007669"/>
    <property type="project" value="UniProtKB-KW"/>
</dbReference>
<keyword evidence="24" id="KW-0131">Cell cycle</keyword>
<dbReference type="CDD" id="cd07902">
    <property type="entry name" value="Adenylation_DNA_ligase_III"/>
    <property type="match status" value="1"/>
</dbReference>
<dbReference type="Gene3D" id="3.90.215.10">
    <property type="entry name" value="Gamma Fibrinogen, chain A, domain 1"/>
    <property type="match status" value="1"/>
</dbReference>
<dbReference type="InterPro" id="IPR001510">
    <property type="entry name" value="Znf_PARP"/>
</dbReference>
<dbReference type="InterPro" id="IPR018114">
    <property type="entry name" value="TRYPSIN_HIS"/>
</dbReference>
<dbReference type="InterPro" id="IPR002181">
    <property type="entry name" value="Fibrinogen_a/b/g_C_dom"/>
</dbReference>
<dbReference type="eggNOG" id="KOG4437">
    <property type="taxonomic scope" value="Eukaryota"/>
</dbReference>
<feature type="domain" description="ATP-dependent DNA ligase family profile" evidence="32">
    <location>
        <begin position="455"/>
        <end position="589"/>
    </location>
</feature>
<evidence type="ECO:0000313" key="37">
    <source>
        <dbReference type="Proteomes" id="UP000007266"/>
    </source>
</evidence>
<evidence type="ECO:0000256" key="7">
    <source>
        <dbReference type="ARBA" id="ARBA00022618"/>
    </source>
</evidence>
<dbReference type="Gene3D" id="2.40.10.10">
    <property type="entry name" value="Trypsin-like serine proteases"/>
    <property type="match status" value="2"/>
</dbReference>
<keyword evidence="19" id="KW-0460">Magnesium</keyword>
<dbReference type="NCBIfam" id="TIGR00574">
    <property type="entry name" value="dnl1"/>
    <property type="match status" value="1"/>
</dbReference>
<dbReference type="GO" id="GO:0006273">
    <property type="term" value="P:lagging strand elongation"/>
    <property type="evidence" value="ECO:0000318"/>
    <property type="project" value="GO_Central"/>
</dbReference>
<dbReference type="Gene3D" id="1.10.3260.10">
    <property type="entry name" value="DNA ligase, ATP-dependent, N-terminal domain"/>
    <property type="match status" value="1"/>
</dbReference>
<dbReference type="PRINTS" id="PR00722">
    <property type="entry name" value="CHYMOTRYPSIN"/>
</dbReference>
<name>A0A139WND0_TRICA</name>
<dbReference type="GO" id="GO:0005576">
    <property type="term" value="C:extracellular region"/>
    <property type="evidence" value="ECO:0007669"/>
    <property type="project" value="UniProtKB-SubCell"/>
</dbReference>
<dbReference type="InterPro" id="IPR012308">
    <property type="entry name" value="DNA_ligase_ATP-dep_N"/>
</dbReference>
<dbReference type="GO" id="GO:0005634">
    <property type="term" value="C:nucleus"/>
    <property type="evidence" value="ECO:0000318"/>
    <property type="project" value="GO_Central"/>
</dbReference>
<dbReference type="FunFam" id="2.40.50.140:FF:000085">
    <property type="entry name" value="DNA ligase"/>
    <property type="match status" value="1"/>
</dbReference>
<dbReference type="PROSITE" id="PS50160">
    <property type="entry name" value="DNA_LIGASE_A3"/>
    <property type="match status" value="1"/>
</dbReference>
<evidence type="ECO:0000259" key="33">
    <source>
        <dbReference type="PROSITE" id="PS50172"/>
    </source>
</evidence>
<dbReference type="SUPFAM" id="SSF56091">
    <property type="entry name" value="DNA ligase/mRNA capping enzyme, catalytic domain"/>
    <property type="match status" value="1"/>
</dbReference>
<keyword evidence="8 29" id="KW-0645">Protease</keyword>
<dbReference type="PROSITE" id="PS50064">
    <property type="entry name" value="ZF_PARP_2"/>
    <property type="match status" value="1"/>
</dbReference>
<dbReference type="InterPro" id="IPR036599">
    <property type="entry name" value="DNA_ligase_N_sf"/>
</dbReference>
<evidence type="ECO:0000256" key="11">
    <source>
        <dbReference type="ARBA" id="ARBA00022729"/>
    </source>
</evidence>
<dbReference type="InterPro" id="IPR022700">
    <property type="entry name" value="CLIP"/>
</dbReference>
<dbReference type="GO" id="GO:0004252">
    <property type="term" value="F:serine-type endopeptidase activity"/>
    <property type="evidence" value="ECO:0007669"/>
    <property type="project" value="InterPro"/>
</dbReference>
<dbReference type="PROSITE" id="PS00134">
    <property type="entry name" value="TRYPSIN_HIS"/>
    <property type="match status" value="1"/>
</dbReference>
<dbReference type="PROSITE" id="PS50172">
    <property type="entry name" value="BRCT"/>
    <property type="match status" value="1"/>
</dbReference>
<dbReference type="Gene3D" id="2.40.50.140">
    <property type="entry name" value="Nucleic acid-binding proteins"/>
    <property type="match status" value="1"/>
</dbReference>
<dbReference type="SUPFAM" id="SSF50249">
    <property type="entry name" value="Nucleic acid-binding proteins"/>
    <property type="match status" value="1"/>
</dbReference>
<dbReference type="STRING" id="7070.A0A139WND0"/>
<dbReference type="SMART" id="SM01336">
    <property type="entry name" value="zf-PARP"/>
    <property type="match status" value="1"/>
</dbReference>
<comment type="similarity">
    <text evidence="4 28">Belongs to the ATP-dependent DNA ligase family.</text>
</comment>
<dbReference type="InParanoid" id="A0A139WND0"/>
<evidence type="ECO:0000259" key="31">
    <source>
        <dbReference type="PROSITE" id="PS50064"/>
    </source>
</evidence>
<keyword evidence="16 29" id="KW-0720">Serine protease</keyword>
<dbReference type="Pfam" id="PF00147">
    <property type="entry name" value="Fibrinogen_C"/>
    <property type="match status" value="1"/>
</dbReference>
<comment type="catalytic activity">
    <reaction evidence="26 27">
        <text>ATP + (deoxyribonucleotide)n-3'-hydroxyl + 5'-phospho-(deoxyribonucleotide)m = (deoxyribonucleotide)n+m + AMP + diphosphate.</text>
        <dbReference type="EC" id="6.5.1.1"/>
    </reaction>
</comment>
<keyword evidence="5" id="KW-0964">Secreted</keyword>
<dbReference type="PROSITE" id="PS51406">
    <property type="entry name" value="FIBRINOGEN_C_2"/>
    <property type="match status" value="1"/>
</dbReference>
<keyword evidence="15 29" id="KW-0378">Hydrolase</keyword>
<dbReference type="CDD" id="cd07967">
    <property type="entry name" value="OBF_DNA_ligase_III"/>
    <property type="match status" value="1"/>
</dbReference>
<evidence type="ECO:0000256" key="17">
    <source>
        <dbReference type="ARBA" id="ARBA00022833"/>
    </source>
</evidence>
<evidence type="ECO:0000256" key="22">
    <source>
        <dbReference type="ARBA" id="ARBA00023204"/>
    </source>
</evidence>
<dbReference type="GO" id="GO:0006310">
    <property type="term" value="P:DNA recombination"/>
    <property type="evidence" value="ECO:0007669"/>
    <property type="project" value="UniProtKB-KW"/>
</dbReference>
<feature type="domain" description="Fibrinogen C-terminal" evidence="35">
    <location>
        <begin position="1433"/>
        <end position="1651"/>
    </location>
</feature>
<dbReference type="EMBL" id="KQ971311">
    <property type="protein sequence ID" value="KYB29442.1"/>
    <property type="molecule type" value="Genomic_DNA"/>
</dbReference>
<comment type="cofactor">
    <cofactor evidence="1">
        <name>Mg(2+)</name>
        <dbReference type="ChEBI" id="CHEBI:18420"/>
    </cofactor>
</comment>
<evidence type="ECO:0000256" key="6">
    <source>
        <dbReference type="ARBA" id="ARBA00022598"/>
    </source>
</evidence>
<evidence type="ECO:0000256" key="14">
    <source>
        <dbReference type="ARBA" id="ARBA00022771"/>
    </source>
</evidence>
<dbReference type="Gene3D" id="3.30.1490.70">
    <property type="match status" value="1"/>
</dbReference>
<accession>A0A139WND0</accession>
<dbReference type="SUPFAM" id="SSF52113">
    <property type="entry name" value="BRCT domain"/>
    <property type="match status" value="1"/>
</dbReference>
<reference evidence="36 37" key="1">
    <citation type="journal article" date="2008" name="Nature">
        <title>The genome of the model beetle and pest Tribolium castaneum.</title>
        <authorList>
            <consortium name="Tribolium Genome Sequencing Consortium"/>
            <person name="Richards S."/>
            <person name="Gibbs R.A."/>
            <person name="Weinstock G.M."/>
            <person name="Brown S.J."/>
            <person name="Denell R."/>
            <person name="Beeman R.W."/>
            <person name="Gibbs R."/>
            <person name="Beeman R.W."/>
            <person name="Brown S.J."/>
            <person name="Bucher G."/>
            <person name="Friedrich M."/>
            <person name="Grimmelikhuijzen C.J."/>
            <person name="Klingler M."/>
            <person name="Lorenzen M."/>
            <person name="Richards S."/>
            <person name="Roth S."/>
            <person name="Schroder R."/>
            <person name="Tautz D."/>
            <person name="Zdobnov E.M."/>
            <person name="Muzny D."/>
            <person name="Gibbs R.A."/>
            <person name="Weinstock G.M."/>
            <person name="Attaway T."/>
            <person name="Bell S."/>
            <person name="Buhay C.J."/>
            <person name="Chandrabose M.N."/>
            <person name="Chavez D."/>
            <person name="Clerk-Blankenburg K.P."/>
            <person name="Cree A."/>
            <person name="Dao M."/>
            <person name="Davis C."/>
            <person name="Chacko J."/>
            <person name="Dinh H."/>
            <person name="Dugan-Rocha S."/>
            <person name="Fowler G."/>
            <person name="Garner T.T."/>
            <person name="Garnes J."/>
            <person name="Gnirke A."/>
            <person name="Hawes A."/>
            <person name="Hernandez J."/>
            <person name="Hines S."/>
            <person name="Holder M."/>
            <person name="Hume J."/>
            <person name="Jhangiani S.N."/>
            <person name="Joshi V."/>
            <person name="Khan Z.M."/>
            <person name="Jackson L."/>
            <person name="Kovar C."/>
            <person name="Kowis A."/>
            <person name="Lee S."/>
            <person name="Lewis L.R."/>
            <person name="Margolis J."/>
            <person name="Morgan M."/>
            <person name="Nazareth L.V."/>
            <person name="Nguyen N."/>
            <person name="Okwuonu G."/>
            <person name="Parker D."/>
            <person name="Richards S."/>
            <person name="Ruiz S.J."/>
            <person name="Santibanez J."/>
            <person name="Savard J."/>
            <person name="Scherer S.E."/>
            <person name="Schneider B."/>
            <person name="Sodergren E."/>
            <person name="Tautz D."/>
            <person name="Vattahil S."/>
            <person name="Villasana D."/>
            <person name="White C.S."/>
            <person name="Wright R."/>
            <person name="Park Y."/>
            <person name="Beeman R.W."/>
            <person name="Lord J."/>
            <person name="Oppert B."/>
            <person name="Lorenzen M."/>
            <person name="Brown S."/>
            <person name="Wang L."/>
            <person name="Savard J."/>
            <person name="Tautz D."/>
            <person name="Richards S."/>
            <person name="Weinstock G."/>
            <person name="Gibbs R.A."/>
            <person name="Liu Y."/>
            <person name="Worley K."/>
            <person name="Weinstock G."/>
            <person name="Elsik C.G."/>
            <person name="Reese J.T."/>
            <person name="Elhaik E."/>
            <person name="Landan G."/>
            <person name="Graur D."/>
            <person name="Arensburger P."/>
            <person name="Atkinson P."/>
            <person name="Beeman R.W."/>
            <person name="Beidler J."/>
            <person name="Brown S.J."/>
            <person name="Demuth J.P."/>
            <person name="Drury D.W."/>
            <person name="Du Y.Z."/>
            <person name="Fujiwara H."/>
            <person name="Lorenzen M."/>
            <person name="Maselli V."/>
            <person name="Osanai M."/>
            <person name="Park Y."/>
            <person name="Robertson H.M."/>
            <person name="Tu Z."/>
            <person name="Wang J.J."/>
            <person name="Wang S."/>
            <person name="Richards S."/>
            <person name="Song H."/>
            <person name="Zhang L."/>
            <person name="Sodergren E."/>
            <person name="Werner D."/>
            <person name="Stanke M."/>
            <person name="Morgenstern B."/>
            <person name="Solovyev V."/>
            <person name="Kosarev P."/>
            <person name="Brown G."/>
            <person name="Chen H.C."/>
            <person name="Ermolaeva O."/>
            <person name="Hlavina W."/>
            <person name="Kapustin Y."/>
            <person name="Kiryutin B."/>
            <person name="Kitts P."/>
            <person name="Maglott D."/>
            <person name="Pruitt K."/>
            <person name="Sapojnikov V."/>
            <person name="Souvorov A."/>
            <person name="Mackey A.J."/>
            <person name="Waterhouse R.M."/>
            <person name="Wyder S."/>
            <person name="Zdobnov E.M."/>
            <person name="Zdobnov E.M."/>
            <person name="Wyder S."/>
            <person name="Kriventseva E.V."/>
            <person name="Kadowaki T."/>
            <person name="Bork P."/>
            <person name="Aranda M."/>
            <person name="Bao R."/>
            <person name="Beermann A."/>
            <person name="Berns N."/>
            <person name="Bolognesi R."/>
            <person name="Bonneton F."/>
            <person name="Bopp D."/>
            <person name="Brown S.J."/>
            <person name="Bucher G."/>
            <person name="Butts T."/>
            <person name="Chaumot A."/>
            <person name="Denell R.E."/>
            <person name="Ferrier D.E."/>
            <person name="Friedrich M."/>
            <person name="Gordon C.M."/>
            <person name="Jindra M."/>
            <person name="Klingler M."/>
            <person name="Lan Q."/>
            <person name="Lattorff H.M."/>
            <person name="Laudet V."/>
            <person name="von Levetsow C."/>
            <person name="Liu Z."/>
            <person name="Lutz R."/>
            <person name="Lynch J.A."/>
            <person name="da Fonseca R.N."/>
            <person name="Posnien N."/>
            <person name="Reuter R."/>
            <person name="Roth S."/>
            <person name="Savard J."/>
            <person name="Schinko J.B."/>
            <person name="Schmitt C."/>
            <person name="Schoppmeier M."/>
            <person name="Schroder R."/>
            <person name="Shippy T.D."/>
            <person name="Simonnet F."/>
            <person name="Marques-Souza H."/>
            <person name="Tautz D."/>
            <person name="Tomoyasu Y."/>
            <person name="Trauner J."/>
            <person name="Van der Zee M."/>
            <person name="Vervoort M."/>
            <person name="Wittkopp N."/>
            <person name="Wimmer E.A."/>
            <person name="Yang X."/>
            <person name="Jones A.K."/>
            <person name="Sattelle D.B."/>
            <person name="Ebert P.R."/>
            <person name="Nelson D."/>
            <person name="Scott J.G."/>
            <person name="Beeman R.W."/>
            <person name="Muthukrishnan S."/>
            <person name="Kramer K.J."/>
            <person name="Arakane Y."/>
            <person name="Beeman R.W."/>
            <person name="Zhu Q."/>
            <person name="Hogenkamp D."/>
            <person name="Dixit R."/>
            <person name="Oppert B."/>
            <person name="Jiang H."/>
            <person name="Zou Z."/>
            <person name="Marshall J."/>
            <person name="Elpidina E."/>
            <person name="Vinokurov K."/>
            <person name="Oppert C."/>
            <person name="Zou Z."/>
            <person name="Evans J."/>
            <person name="Lu Z."/>
            <person name="Zhao P."/>
            <person name="Sumathipala N."/>
            <person name="Altincicek B."/>
            <person name="Vilcinskas A."/>
            <person name="Williams M."/>
            <person name="Hultmark D."/>
            <person name="Hetru C."/>
            <person name="Jiang H."/>
            <person name="Grimmelikhuijzen C.J."/>
            <person name="Hauser F."/>
            <person name="Cazzamali G."/>
            <person name="Williamson M."/>
            <person name="Park Y."/>
            <person name="Li B."/>
            <person name="Tanaka Y."/>
            <person name="Predel R."/>
            <person name="Neupert S."/>
            <person name="Schachtner J."/>
            <person name="Verleyen P."/>
            <person name="Raible F."/>
            <person name="Bork P."/>
            <person name="Friedrich M."/>
            <person name="Walden K.K."/>
            <person name="Robertson H.M."/>
            <person name="Angeli S."/>
            <person name="Foret S."/>
            <person name="Bucher G."/>
            <person name="Schuetz S."/>
            <person name="Maleszka R."/>
            <person name="Wimmer E.A."/>
            <person name="Beeman R.W."/>
            <person name="Lorenzen M."/>
            <person name="Tomoyasu Y."/>
            <person name="Miller S.C."/>
            <person name="Grossmann D."/>
            <person name="Bucher G."/>
        </authorList>
    </citation>
    <scope>NUCLEOTIDE SEQUENCE [LARGE SCALE GENOMIC DNA]</scope>
    <source>
        <strain evidence="36 37">Georgia GA2</strain>
    </source>
</reference>
<comment type="similarity">
    <text evidence="25">Belongs to the peptidase S1 family. CLIP subfamily.</text>
</comment>
<evidence type="ECO:0000256" key="28">
    <source>
        <dbReference type="RuleBase" id="RU004196"/>
    </source>
</evidence>
<dbReference type="InterPro" id="IPR009003">
    <property type="entry name" value="Peptidase_S1_PA"/>
</dbReference>
<dbReference type="InterPro" id="IPR016059">
    <property type="entry name" value="DNA_ligase_ATP-dep_CS"/>
</dbReference>
<dbReference type="InterPro" id="IPR033116">
    <property type="entry name" value="TRYPSIN_SER"/>
</dbReference>
<dbReference type="CDD" id="cd00087">
    <property type="entry name" value="FReD"/>
    <property type="match status" value="1"/>
</dbReference>
<dbReference type="InterPro" id="IPR043504">
    <property type="entry name" value="Peptidase_S1_PA_chymotrypsin"/>
</dbReference>
<dbReference type="GO" id="GO:0003910">
    <property type="term" value="F:DNA ligase (ATP) activity"/>
    <property type="evidence" value="ECO:0000318"/>
    <property type="project" value="GO_Central"/>
</dbReference>
<dbReference type="InterPro" id="IPR036957">
    <property type="entry name" value="Znf_PARP_sf"/>
</dbReference>
<organism evidence="36 37">
    <name type="scientific">Tribolium castaneum</name>
    <name type="common">Red flour beetle</name>
    <dbReference type="NCBI Taxonomy" id="7070"/>
    <lineage>
        <taxon>Eukaryota</taxon>
        <taxon>Metazoa</taxon>
        <taxon>Ecdysozoa</taxon>
        <taxon>Arthropoda</taxon>
        <taxon>Hexapoda</taxon>
        <taxon>Insecta</taxon>
        <taxon>Pterygota</taxon>
        <taxon>Neoptera</taxon>
        <taxon>Endopterygota</taxon>
        <taxon>Coleoptera</taxon>
        <taxon>Polyphaga</taxon>
        <taxon>Cucujiformia</taxon>
        <taxon>Tenebrionidae</taxon>
        <taxon>Tenebrionidae incertae sedis</taxon>
        <taxon>Tribolium</taxon>
    </lineage>
</organism>
<dbReference type="Gene3D" id="3.40.50.10190">
    <property type="entry name" value="BRCT domain"/>
    <property type="match status" value="1"/>
</dbReference>
<dbReference type="InterPro" id="IPR012310">
    <property type="entry name" value="DNA_ligase_ATP-dep_cent"/>
</dbReference>
<dbReference type="Gene3D" id="3.30.470.30">
    <property type="entry name" value="DNA ligase/mRNA capping enzyme"/>
    <property type="match status" value="1"/>
</dbReference>
<keyword evidence="22 27" id="KW-0234">DNA repair</keyword>
<feature type="domain" description="BRCT" evidence="33">
    <location>
        <begin position="760"/>
        <end position="835"/>
    </location>
</feature>
<keyword evidence="20" id="KW-1015">Disulfide bond</keyword>
<feature type="domain" description="Peptidase S1" evidence="34">
    <location>
        <begin position="949"/>
        <end position="1197"/>
    </location>
</feature>
<dbReference type="EC" id="6.5.1.1" evidence="27"/>
<dbReference type="InterPro" id="IPR036056">
    <property type="entry name" value="Fibrinogen-like_C"/>
</dbReference>
<feature type="region of interest" description="Disordered" evidence="30">
    <location>
        <begin position="106"/>
        <end position="140"/>
    </location>
</feature>
<keyword evidence="37" id="KW-1185">Reference proteome</keyword>
<evidence type="ECO:0000259" key="34">
    <source>
        <dbReference type="PROSITE" id="PS50240"/>
    </source>
</evidence>
<evidence type="ECO:0000256" key="1">
    <source>
        <dbReference type="ARBA" id="ARBA00001946"/>
    </source>
</evidence>
<evidence type="ECO:0000259" key="32">
    <source>
        <dbReference type="PROSITE" id="PS50160"/>
    </source>
</evidence>
<dbReference type="InterPro" id="IPR020837">
    <property type="entry name" value="Fibrinogen_CS"/>
</dbReference>
<dbReference type="SMART" id="SM00020">
    <property type="entry name" value="Tryp_SPc"/>
    <property type="match status" value="1"/>
</dbReference>
<dbReference type="PROSITE" id="PS00135">
    <property type="entry name" value="TRYPSIN_SER"/>
    <property type="match status" value="1"/>
</dbReference>
<dbReference type="Gene3D" id="3.30.1740.10">
    <property type="entry name" value="Zinc finger, PARP-type"/>
    <property type="match status" value="1"/>
</dbReference>
<dbReference type="PANTHER" id="PTHR45674:SF9">
    <property type="entry name" value="DNA LIGASE 3"/>
    <property type="match status" value="1"/>
</dbReference>
<gene>
    <name evidence="36" type="primary">AUGUSTUS-3.0.2_30983</name>
    <name evidence="36" type="ORF">TcasGA2_TC030983</name>
</gene>
<evidence type="ECO:0000256" key="18">
    <source>
        <dbReference type="ARBA" id="ARBA00022840"/>
    </source>
</evidence>
<dbReference type="Pfam" id="PF16759">
    <property type="entry name" value="LIG3_BRCT"/>
    <property type="match status" value="1"/>
</dbReference>
<dbReference type="CDD" id="cd00190">
    <property type="entry name" value="Tryp_SPc"/>
    <property type="match status" value="1"/>
</dbReference>
<dbReference type="Pfam" id="PF00089">
    <property type="entry name" value="Trypsin"/>
    <property type="match status" value="1"/>
</dbReference>
<dbReference type="InterPro" id="IPR012340">
    <property type="entry name" value="NA-bd_OB-fold"/>
</dbReference>
<dbReference type="InterPro" id="IPR050191">
    <property type="entry name" value="ATP-dep_DNA_ligase"/>
</dbReference>
<dbReference type="GO" id="GO:0016485">
    <property type="term" value="P:protein processing"/>
    <property type="evidence" value="ECO:0007669"/>
    <property type="project" value="UniProtKB-ARBA"/>
</dbReference>
<keyword evidence="21 27" id="KW-0233">DNA recombination</keyword>
<dbReference type="PROSITE" id="PS00514">
    <property type="entry name" value="FIBRINOGEN_C_1"/>
    <property type="match status" value="1"/>
</dbReference>
<evidence type="ECO:0000256" key="2">
    <source>
        <dbReference type="ARBA" id="ARBA00004123"/>
    </source>
</evidence>
<comment type="subcellular location">
    <subcellularLocation>
        <location evidence="2">Nucleus</location>
    </subcellularLocation>
    <subcellularLocation>
        <location evidence="3">Secreted</location>
    </subcellularLocation>
</comment>
<dbReference type="GO" id="GO:0003677">
    <property type="term" value="F:DNA binding"/>
    <property type="evidence" value="ECO:0007669"/>
    <property type="project" value="InterPro"/>
</dbReference>
<keyword evidence="14" id="KW-0863">Zinc-finger</keyword>
<dbReference type="GO" id="GO:0006302">
    <property type="term" value="P:double-strand break repair"/>
    <property type="evidence" value="ECO:0000318"/>
    <property type="project" value="GO_Central"/>
</dbReference>
<dbReference type="SUPFAM" id="SSF117018">
    <property type="entry name" value="ATP-dependent DNA ligase DNA-binding domain"/>
    <property type="match status" value="1"/>
</dbReference>
<feature type="domain" description="PARP-type" evidence="31">
    <location>
        <begin position="10"/>
        <end position="101"/>
    </location>
</feature>
<evidence type="ECO:0000256" key="15">
    <source>
        <dbReference type="ARBA" id="ARBA00022801"/>
    </source>
</evidence>
<evidence type="ECO:0000256" key="23">
    <source>
        <dbReference type="ARBA" id="ARBA00023242"/>
    </source>
</evidence>
<evidence type="ECO:0000256" key="4">
    <source>
        <dbReference type="ARBA" id="ARBA00007572"/>
    </source>
</evidence>
<evidence type="ECO:0000259" key="35">
    <source>
        <dbReference type="PROSITE" id="PS51406"/>
    </source>
</evidence>
<dbReference type="InterPro" id="IPR012309">
    <property type="entry name" value="DNA_ligase_ATP-dep_C"/>
</dbReference>
<dbReference type="PROSITE" id="PS50240">
    <property type="entry name" value="TRYPSIN_DOM"/>
    <property type="match status" value="1"/>
</dbReference>
<evidence type="ECO:0000256" key="5">
    <source>
        <dbReference type="ARBA" id="ARBA00022525"/>
    </source>
</evidence>
<dbReference type="InterPro" id="IPR001254">
    <property type="entry name" value="Trypsin_dom"/>
</dbReference>
<keyword evidence="23" id="KW-0539">Nucleus</keyword>
<feature type="region of interest" description="Disordered" evidence="30">
    <location>
        <begin position="724"/>
        <end position="751"/>
    </location>
</feature>
<dbReference type="InterPro" id="IPR036420">
    <property type="entry name" value="BRCT_dom_sf"/>
</dbReference>
<dbReference type="FunFam" id="3.40.50.10190:FF:000152">
    <property type="entry name" value="DNA ligase 3-like Protein"/>
    <property type="match status" value="1"/>
</dbReference>
<evidence type="ECO:0000256" key="20">
    <source>
        <dbReference type="ARBA" id="ARBA00023157"/>
    </source>
</evidence>
<dbReference type="SUPFAM" id="SSF57716">
    <property type="entry name" value="Glucocorticoid receptor-like (DNA-binding domain)"/>
    <property type="match status" value="1"/>
</dbReference>
<evidence type="ECO:0000256" key="30">
    <source>
        <dbReference type="SAM" id="MobiDB-lite"/>
    </source>
</evidence>
<dbReference type="FunFam" id="3.30.470.30:FF:000003">
    <property type="entry name" value="DNA ligase"/>
    <property type="match status" value="1"/>
</dbReference>
<evidence type="ECO:0000256" key="25">
    <source>
        <dbReference type="ARBA" id="ARBA00024195"/>
    </source>
</evidence>
<dbReference type="InterPro" id="IPR014716">
    <property type="entry name" value="Fibrinogen_a/b/g_C_1"/>
</dbReference>
<evidence type="ECO:0000256" key="8">
    <source>
        <dbReference type="ARBA" id="ARBA00022670"/>
    </source>
</evidence>
<keyword evidence="7" id="KW-0132">Cell division</keyword>
<evidence type="ECO:0000256" key="9">
    <source>
        <dbReference type="ARBA" id="ARBA00022705"/>
    </source>
</evidence>
<evidence type="ECO:0000256" key="24">
    <source>
        <dbReference type="ARBA" id="ARBA00023306"/>
    </source>
</evidence>
<keyword evidence="13 27" id="KW-0227">DNA damage</keyword>
<keyword evidence="11" id="KW-0732">Signal</keyword>
<dbReference type="FunFam" id="2.40.10.10:FF:000047">
    <property type="entry name" value="Trypsin eta"/>
    <property type="match status" value="1"/>
</dbReference>
<keyword evidence="18 27" id="KW-0067">ATP-binding</keyword>
<evidence type="ECO:0000256" key="10">
    <source>
        <dbReference type="ARBA" id="ARBA00022723"/>
    </source>
</evidence>
<evidence type="ECO:0000256" key="27">
    <source>
        <dbReference type="RuleBase" id="RU000617"/>
    </source>
</evidence>
<evidence type="ECO:0000313" key="36">
    <source>
        <dbReference type="EMBL" id="KYB29442.1"/>
    </source>
</evidence>
<evidence type="ECO:0000256" key="26">
    <source>
        <dbReference type="ARBA" id="ARBA00034003"/>
    </source>
</evidence>
<dbReference type="PANTHER" id="PTHR45674">
    <property type="entry name" value="DNA LIGASE 1/3 FAMILY MEMBER"/>
    <property type="match status" value="1"/>
</dbReference>
<dbReference type="PROSITE" id="PS00697">
    <property type="entry name" value="DNA_LIGASE_A1"/>
    <property type="match status" value="1"/>
</dbReference>
<dbReference type="Pfam" id="PF04679">
    <property type="entry name" value="DNA_ligase_A_C"/>
    <property type="match status" value="1"/>
</dbReference>
<keyword evidence="10" id="KW-0479">Metal-binding</keyword>
<dbReference type="InterPro" id="IPR001314">
    <property type="entry name" value="Peptidase_S1A"/>
</dbReference>
<dbReference type="SUPFAM" id="SSF50494">
    <property type="entry name" value="Trypsin-like serine proteases"/>
    <property type="match status" value="1"/>
</dbReference>
<dbReference type="Pfam" id="PF01068">
    <property type="entry name" value="DNA_ligase_A_M"/>
    <property type="match status" value="1"/>
</dbReference>
<dbReference type="Pfam" id="PF00645">
    <property type="entry name" value="zf-PARP"/>
    <property type="match status" value="1"/>
</dbReference>
<dbReference type="SUPFAM" id="SSF56496">
    <property type="entry name" value="Fibrinogen C-terminal domain-like"/>
    <property type="match status" value="1"/>
</dbReference>
<dbReference type="InterPro" id="IPR001357">
    <property type="entry name" value="BRCT_dom"/>
</dbReference>
<keyword evidence="12 27" id="KW-0547">Nucleotide-binding</keyword>